<name>A0ABX7MB34_9RHOO</name>
<feature type="transmembrane region" description="Helical" evidence="3">
    <location>
        <begin position="411"/>
        <end position="434"/>
    </location>
</feature>
<feature type="coiled-coil region" evidence="1">
    <location>
        <begin position="442"/>
        <end position="473"/>
    </location>
</feature>
<keyword evidence="3" id="KW-1133">Transmembrane helix</keyword>
<keyword evidence="5" id="KW-1185">Reference proteome</keyword>
<keyword evidence="3" id="KW-0472">Membrane</keyword>
<evidence type="ECO:0000256" key="1">
    <source>
        <dbReference type="SAM" id="Coils"/>
    </source>
</evidence>
<keyword evidence="3" id="KW-0812">Transmembrane</keyword>
<accession>A0ABX7MB34</accession>
<feature type="region of interest" description="Disordered" evidence="2">
    <location>
        <begin position="1"/>
        <end position="25"/>
    </location>
</feature>
<evidence type="ECO:0000313" key="4">
    <source>
        <dbReference type="EMBL" id="QSI77680.1"/>
    </source>
</evidence>
<sequence>MTPRPNPGSTPALPALSMPEPDLDEHLRSDRGFPSAFLRAICAVALEDGDVSLAEFAALDELVRRTADSALSAALLLHGVEHPVPLPVALADLQQASSNTDSALRAAAFDAALPLLRLQGERSRDIVTRFADALGHPLSPADLDAGPNGQDAPLWTRMTRGSKRLLDREGLVALTEDCIHLTGDTALRAPLEAYLDRQLDAGELRRQVELACANALQRIDAFEAQVAARVDQAGDLRQAAGALTTEAEQLRRQIGQRLAVVDARIAFERQTFREDIDELVHDAGNGFVLEASERLKTDDWTQARVWESIGQSQFGKDIERRVTRAIGRREEALRLMYEDLRLFQEDMQLTRVSILERQHHTQYAQLIPPLRLGARVANVVDDAAKLTLGAGALSIVGTGAAAYLLGSAAVLPLVAPAAPLVGGAMVVAGLVKWFSDPQRRKDKELQHKREAFERALREQLEEAERSFTQQLERIGRAFHETAENTLRPMILEGQAAERLASHQGRLARQLVSRSRQGLSRIRAQLGQASDATD</sequence>
<evidence type="ECO:0008006" key="6">
    <source>
        <dbReference type="Google" id="ProtNLM"/>
    </source>
</evidence>
<protein>
    <recommendedName>
        <fullName evidence="6">Dynamin family protein</fullName>
    </recommendedName>
</protein>
<evidence type="ECO:0000313" key="5">
    <source>
        <dbReference type="Proteomes" id="UP000663570"/>
    </source>
</evidence>
<organism evidence="4 5">
    <name type="scientific">Niveibacterium microcysteis</name>
    <dbReference type="NCBI Taxonomy" id="2811415"/>
    <lineage>
        <taxon>Bacteria</taxon>
        <taxon>Pseudomonadati</taxon>
        <taxon>Pseudomonadota</taxon>
        <taxon>Betaproteobacteria</taxon>
        <taxon>Rhodocyclales</taxon>
        <taxon>Rhodocyclaceae</taxon>
        <taxon>Niveibacterium</taxon>
    </lineage>
</organism>
<dbReference type="Proteomes" id="UP000663570">
    <property type="component" value="Chromosome"/>
</dbReference>
<dbReference type="RefSeq" id="WP_206255057.1">
    <property type="nucleotide sequence ID" value="NZ_CP071060.1"/>
</dbReference>
<feature type="coiled-coil region" evidence="1">
    <location>
        <begin position="205"/>
        <end position="253"/>
    </location>
</feature>
<evidence type="ECO:0000256" key="3">
    <source>
        <dbReference type="SAM" id="Phobius"/>
    </source>
</evidence>
<reference evidence="4 5" key="1">
    <citation type="submission" date="2021-02" db="EMBL/GenBank/DDBJ databases">
        <title>Niveibacterium changnyeongensis HC41.</title>
        <authorList>
            <person name="Kang M."/>
        </authorList>
    </citation>
    <scope>NUCLEOTIDE SEQUENCE [LARGE SCALE GENOMIC DNA]</scope>
    <source>
        <strain evidence="4 5">HC41</strain>
    </source>
</reference>
<keyword evidence="1" id="KW-0175">Coiled coil</keyword>
<gene>
    <name evidence="4" type="ORF">JY500_03215</name>
</gene>
<dbReference type="EMBL" id="CP071060">
    <property type="protein sequence ID" value="QSI77680.1"/>
    <property type="molecule type" value="Genomic_DNA"/>
</dbReference>
<proteinExistence type="predicted"/>
<evidence type="ECO:0000256" key="2">
    <source>
        <dbReference type="SAM" id="MobiDB-lite"/>
    </source>
</evidence>